<accession>A0A7S4AWG4</accession>
<organism evidence="2">
    <name type="scientific">Pseudo-nitzschia australis</name>
    <dbReference type="NCBI Taxonomy" id="44445"/>
    <lineage>
        <taxon>Eukaryota</taxon>
        <taxon>Sar</taxon>
        <taxon>Stramenopiles</taxon>
        <taxon>Ochrophyta</taxon>
        <taxon>Bacillariophyta</taxon>
        <taxon>Bacillariophyceae</taxon>
        <taxon>Bacillariophycidae</taxon>
        <taxon>Bacillariales</taxon>
        <taxon>Bacillariaceae</taxon>
        <taxon>Pseudo-nitzschia</taxon>
    </lineage>
</organism>
<feature type="compositionally biased region" description="Polar residues" evidence="1">
    <location>
        <begin position="63"/>
        <end position="78"/>
    </location>
</feature>
<evidence type="ECO:0000313" key="2">
    <source>
        <dbReference type="EMBL" id="CAE0729207.1"/>
    </source>
</evidence>
<proteinExistence type="predicted"/>
<reference evidence="2" key="1">
    <citation type="submission" date="2021-01" db="EMBL/GenBank/DDBJ databases">
        <authorList>
            <person name="Corre E."/>
            <person name="Pelletier E."/>
            <person name="Niang G."/>
            <person name="Scheremetjew M."/>
            <person name="Finn R."/>
            <person name="Kale V."/>
            <person name="Holt S."/>
            <person name="Cochrane G."/>
            <person name="Meng A."/>
            <person name="Brown T."/>
            <person name="Cohen L."/>
        </authorList>
    </citation>
    <scope>NUCLEOTIDE SEQUENCE</scope>
    <source>
        <strain evidence="2">10249 10 AB</strain>
    </source>
</reference>
<sequence>MRENTVREVLIQLVLLGAFWLLRIFDEKEVRTKQNLSEIIVTKTVQNEQKLVETNAPAPPLGSTEQSHPTTINSSGSSNDKKSTGQKFRRVMRRFFRKVENFFTGMHHG</sequence>
<dbReference type="EMBL" id="HBIX01033581">
    <property type="protein sequence ID" value="CAE0729207.1"/>
    <property type="molecule type" value="Transcribed_RNA"/>
</dbReference>
<name>A0A7S4AWG4_9STRA</name>
<evidence type="ECO:0000256" key="1">
    <source>
        <dbReference type="SAM" id="MobiDB-lite"/>
    </source>
</evidence>
<feature type="region of interest" description="Disordered" evidence="1">
    <location>
        <begin position="51"/>
        <end position="87"/>
    </location>
</feature>
<protein>
    <submittedName>
        <fullName evidence="2">Uncharacterized protein</fullName>
    </submittedName>
</protein>
<gene>
    <name evidence="2" type="ORF">PAUS00366_LOCUS21992</name>
</gene>
<dbReference type="AlphaFoldDB" id="A0A7S4AWG4"/>